<comment type="caution">
    <text evidence="2">The sequence shown here is derived from an EMBL/GenBank/DDBJ whole genome shotgun (WGS) entry which is preliminary data.</text>
</comment>
<dbReference type="Proteomes" id="UP001611075">
    <property type="component" value="Unassembled WGS sequence"/>
</dbReference>
<dbReference type="RefSeq" id="WP_396680977.1">
    <property type="nucleotide sequence ID" value="NZ_JBIRPU010000012.1"/>
</dbReference>
<evidence type="ECO:0000313" key="2">
    <source>
        <dbReference type="EMBL" id="MFI0794549.1"/>
    </source>
</evidence>
<organism evidence="2 3">
    <name type="scientific">Micromonospora rubida</name>
    <dbReference type="NCBI Taxonomy" id="2697657"/>
    <lineage>
        <taxon>Bacteria</taxon>
        <taxon>Bacillati</taxon>
        <taxon>Actinomycetota</taxon>
        <taxon>Actinomycetes</taxon>
        <taxon>Micromonosporales</taxon>
        <taxon>Micromonosporaceae</taxon>
        <taxon>Micromonospora</taxon>
    </lineage>
</organism>
<gene>
    <name evidence="2" type="ORF">ACH4OY_17965</name>
</gene>
<reference evidence="2 3" key="1">
    <citation type="submission" date="2024-10" db="EMBL/GenBank/DDBJ databases">
        <title>The Natural Products Discovery Center: Release of the First 8490 Sequenced Strains for Exploring Actinobacteria Biosynthetic Diversity.</title>
        <authorList>
            <person name="Kalkreuter E."/>
            <person name="Kautsar S.A."/>
            <person name="Yang D."/>
            <person name="Bader C.D."/>
            <person name="Teijaro C.N."/>
            <person name="Fluegel L."/>
            <person name="Davis C.M."/>
            <person name="Simpson J.R."/>
            <person name="Lauterbach L."/>
            <person name="Steele A.D."/>
            <person name="Gui C."/>
            <person name="Meng S."/>
            <person name="Li G."/>
            <person name="Viehrig K."/>
            <person name="Ye F."/>
            <person name="Su P."/>
            <person name="Kiefer A.F."/>
            <person name="Nichols A."/>
            <person name="Cepeda A.J."/>
            <person name="Yan W."/>
            <person name="Fan B."/>
            <person name="Jiang Y."/>
            <person name="Adhikari A."/>
            <person name="Zheng C.-J."/>
            <person name="Schuster L."/>
            <person name="Cowan T.M."/>
            <person name="Smanski M.J."/>
            <person name="Chevrette M.G."/>
            <person name="De Carvalho L.P.S."/>
            <person name="Shen B."/>
        </authorList>
    </citation>
    <scope>NUCLEOTIDE SEQUENCE [LARGE SCALE GENOMIC DNA]</scope>
    <source>
        <strain evidence="2 3">NPDC021253</strain>
    </source>
</reference>
<feature type="region of interest" description="Disordered" evidence="1">
    <location>
        <begin position="1"/>
        <end position="28"/>
    </location>
</feature>
<accession>A0ABW7SLI3</accession>
<evidence type="ECO:0000256" key="1">
    <source>
        <dbReference type="SAM" id="MobiDB-lite"/>
    </source>
</evidence>
<sequence>MGEGDGREWRDQQRRAVRAHADADARQRAAEQAQAAELVAWFVAEATRRALPTTRLTARGYNGRGRYRTRLTGWYVDRAETRAVDVRGRFHLLTVPGGLRARLFGVDPQPSPPPLVVGAGGRDGESIPLRTLLTRLLDDGPGGSGEPDSTTRPAAPGA</sequence>
<dbReference type="EMBL" id="JBIRPU010000012">
    <property type="protein sequence ID" value="MFI0794549.1"/>
    <property type="molecule type" value="Genomic_DNA"/>
</dbReference>
<name>A0ABW7SLI3_9ACTN</name>
<keyword evidence="3" id="KW-1185">Reference proteome</keyword>
<feature type="region of interest" description="Disordered" evidence="1">
    <location>
        <begin position="135"/>
        <end position="158"/>
    </location>
</feature>
<protein>
    <submittedName>
        <fullName evidence="2">Uncharacterized protein</fullName>
    </submittedName>
</protein>
<proteinExistence type="predicted"/>
<evidence type="ECO:0000313" key="3">
    <source>
        <dbReference type="Proteomes" id="UP001611075"/>
    </source>
</evidence>